<dbReference type="OMA" id="FHNVSNF"/>
<dbReference type="InterPro" id="IPR051607">
    <property type="entry name" value="Metallo-dep_hydrolases"/>
</dbReference>
<feature type="domain" description="Amidohydrolase-related" evidence="6">
    <location>
        <begin position="133"/>
        <end position="301"/>
    </location>
</feature>
<comment type="caution">
    <text evidence="7">The sequence shown here is derived from an EMBL/GenBank/DDBJ whole genome shotgun (WGS) entry which is preliminary data.</text>
</comment>
<keyword evidence="2" id="KW-0479">Metal-binding</keyword>
<reference evidence="7 8" key="1">
    <citation type="journal article" date="2014" name="Genome Announc.">
        <title>Draft genome sequence of the pathogenic fungus Scedosporium apiospermum.</title>
        <authorList>
            <person name="Vandeputte P."/>
            <person name="Ghamrawi S."/>
            <person name="Rechenmann M."/>
            <person name="Iltis A."/>
            <person name="Giraud S."/>
            <person name="Fleury M."/>
            <person name="Thornton C."/>
            <person name="Delhaes L."/>
            <person name="Meyer W."/>
            <person name="Papon N."/>
            <person name="Bouchara J.P."/>
        </authorList>
    </citation>
    <scope>NUCLEOTIDE SEQUENCE [LARGE SCALE GENOMIC DNA]</scope>
    <source>
        <strain evidence="7 8">IHEM 14462</strain>
    </source>
</reference>
<dbReference type="InterPro" id="IPR011059">
    <property type="entry name" value="Metal-dep_hydrolase_composite"/>
</dbReference>
<keyword evidence="4" id="KW-0862">Zinc</keyword>
<dbReference type="RefSeq" id="XP_016645242.1">
    <property type="nucleotide sequence ID" value="XM_016784945.1"/>
</dbReference>
<keyword evidence="3" id="KW-0378">Hydrolase</keyword>
<evidence type="ECO:0000313" key="8">
    <source>
        <dbReference type="Proteomes" id="UP000028545"/>
    </source>
</evidence>
<dbReference type="Pfam" id="PF01979">
    <property type="entry name" value="Amidohydro_1"/>
    <property type="match status" value="1"/>
</dbReference>
<dbReference type="KEGG" id="sapo:SAPIO_CDS1750"/>
<dbReference type="SUPFAM" id="SSF51338">
    <property type="entry name" value="Composite domain of metallo-dependent hydrolases"/>
    <property type="match status" value="2"/>
</dbReference>
<dbReference type="GeneID" id="27720822"/>
<protein>
    <recommendedName>
        <fullName evidence="6">Amidohydrolase-related domain-containing protein</fullName>
    </recommendedName>
</protein>
<evidence type="ECO:0000259" key="6">
    <source>
        <dbReference type="Pfam" id="PF01979"/>
    </source>
</evidence>
<evidence type="ECO:0000256" key="4">
    <source>
        <dbReference type="ARBA" id="ARBA00022833"/>
    </source>
</evidence>
<comment type="cofactor">
    <cofactor evidence="1">
        <name>Zn(2+)</name>
        <dbReference type="ChEBI" id="CHEBI:29105"/>
    </cofactor>
</comment>
<dbReference type="GO" id="GO:0019239">
    <property type="term" value="F:deaminase activity"/>
    <property type="evidence" value="ECO:0007669"/>
    <property type="project" value="TreeGrafter"/>
</dbReference>
<accession>A0A084GDN1</accession>
<dbReference type="PANTHER" id="PTHR11271">
    <property type="entry name" value="GUANINE DEAMINASE"/>
    <property type="match status" value="1"/>
</dbReference>
<dbReference type="GO" id="GO:0005829">
    <property type="term" value="C:cytosol"/>
    <property type="evidence" value="ECO:0007669"/>
    <property type="project" value="TreeGrafter"/>
</dbReference>
<keyword evidence="5" id="KW-0732">Signal</keyword>
<dbReference type="Gene3D" id="3.20.20.140">
    <property type="entry name" value="Metal-dependent hydrolases"/>
    <property type="match status" value="1"/>
</dbReference>
<sequence>MICPTYTVLLTVLFALTSFGSSSHVLFDGGTIVIFSEQARAVQVLRNHSVLIEGDRISAVFPAGSDHRVPSDTEVIPANGKIISPGLAESVDWNATPVELGISYDEFYNAPKSDVDGVIGLISPTLLNELGLLNGSTPVIFSHATGITPDDVALLRQYNHHIAIAPESEMHFGHGYPHSHKVMDQAALAIDASWAWSGDLVSQARLWLQSVRLRLYQEALDNWTIPKNSPMSVSQAFLLATRAGAQALRRSDLGIISAGAKADIVVFDGNAFNLMGWNNPVAAIILHSHPGNVEHVLVDGQFRKRDFKRVIPRVASRSLEDATDRFLNSARRLQTQFLKDPPIILGGDHKPAAPYITLNEVDALPGEGTGY</sequence>
<evidence type="ECO:0000256" key="5">
    <source>
        <dbReference type="SAM" id="SignalP"/>
    </source>
</evidence>
<dbReference type="AlphaFoldDB" id="A0A084GDN1"/>
<evidence type="ECO:0000256" key="3">
    <source>
        <dbReference type="ARBA" id="ARBA00022801"/>
    </source>
</evidence>
<dbReference type="VEuPathDB" id="FungiDB:SAPIO_CDS1750"/>
<dbReference type="OrthoDB" id="194468at2759"/>
<gene>
    <name evidence="7" type="ORF">SAPIO_CDS1750</name>
</gene>
<dbReference type="Gene3D" id="2.30.40.10">
    <property type="entry name" value="Urease, subunit C, domain 1"/>
    <property type="match status" value="2"/>
</dbReference>
<dbReference type="EMBL" id="JOWA01000077">
    <property type="protein sequence ID" value="KEZ45443.1"/>
    <property type="molecule type" value="Genomic_DNA"/>
</dbReference>
<dbReference type="SUPFAM" id="SSF51556">
    <property type="entry name" value="Metallo-dependent hydrolases"/>
    <property type="match status" value="1"/>
</dbReference>
<dbReference type="Proteomes" id="UP000028545">
    <property type="component" value="Unassembled WGS sequence"/>
</dbReference>
<proteinExistence type="predicted"/>
<feature type="signal peptide" evidence="5">
    <location>
        <begin position="1"/>
        <end position="22"/>
    </location>
</feature>
<dbReference type="PANTHER" id="PTHR11271:SF37">
    <property type="entry name" value="FAMILY PROTEIN, PUTATIVE (AFU_ORTHOLOGUE AFUA_4G00460)-RELATED"/>
    <property type="match status" value="1"/>
</dbReference>
<dbReference type="InterPro" id="IPR032466">
    <property type="entry name" value="Metal_Hydrolase"/>
</dbReference>
<keyword evidence="8" id="KW-1185">Reference proteome</keyword>
<feature type="chain" id="PRO_5001775527" description="Amidohydrolase-related domain-containing protein" evidence="5">
    <location>
        <begin position="23"/>
        <end position="371"/>
    </location>
</feature>
<dbReference type="InterPro" id="IPR006680">
    <property type="entry name" value="Amidohydro-rel"/>
</dbReference>
<dbReference type="GO" id="GO:0046872">
    <property type="term" value="F:metal ion binding"/>
    <property type="evidence" value="ECO:0007669"/>
    <property type="project" value="UniProtKB-KW"/>
</dbReference>
<evidence type="ECO:0000256" key="2">
    <source>
        <dbReference type="ARBA" id="ARBA00022723"/>
    </source>
</evidence>
<evidence type="ECO:0000256" key="1">
    <source>
        <dbReference type="ARBA" id="ARBA00001947"/>
    </source>
</evidence>
<organism evidence="7 8">
    <name type="scientific">Pseudallescheria apiosperma</name>
    <name type="common">Scedosporium apiospermum</name>
    <dbReference type="NCBI Taxonomy" id="563466"/>
    <lineage>
        <taxon>Eukaryota</taxon>
        <taxon>Fungi</taxon>
        <taxon>Dikarya</taxon>
        <taxon>Ascomycota</taxon>
        <taxon>Pezizomycotina</taxon>
        <taxon>Sordariomycetes</taxon>
        <taxon>Hypocreomycetidae</taxon>
        <taxon>Microascales</taxon>
        <taxon>Microascaceae</taxon>
        <taxon>Scedosporium</taxon>
    </lineage>
</organism>
<dbReference type="HOGENOM" id="CLU_746300_0_0_1"/>
<name>A0A084GDN1_PSEDA</name>
<evidence type="ECO:0000313" key="7">
    <source>
        <dbReference type="EMBL" id="KEZ45443.1"/>
    </source>
</evidence>